<evidence type="ECO:0000256" key="2">
    <source>
        <dbReference type="SAM" id="Phobius"/>
    </source>
</evidence>
<feature type="compositionally biased region" description="Low complexity" evidence="1">
    <location>
        <begin position="132"/>
        <end position="142"/>
    </location>
</feature>
<feature type="transmembrane region" description="Helical" evidence="2">
    <location>
        <begin position="240"/>
        <end position="258"/>
    </location>
</feature>
<proteinExistence type="predicted"/>
<evidence type="ECO:0000313" key="3">
    <source>
        <dbReference type="EMBL" id="KAL3758266.1"/>
    </source>
</evidence>
<evidence type="ECO:0000256" key="1">
    <source>
        <dbReference type="SAM" id="MobiDB-lite"/>
    </source>
</evidence>
<name>A0ABD3M2Q4_9STRA</name>
<keyword evidence="2" id="KW-0472">Membrane</keyword>
<reference evidence="3 4" key="1">
    <citation type="submission" date="2024-10" db="EMBL/GenBank/DDBJ databases">
        <title>Updated reference genomes for cyclostephanoid diatoms.</title>
        <authorList>
            <person name="Roberts W.R."/>
            <person name="Alverson A.J."/>
        </authorList>
    </citation>
    <scope>NUCLEOTIDE SEQUENCE [LARGE SCALE GENOMIC DNA]</scope>
    <source>
        <strain evidence="3 4">AJA232-27</strain>
    </source>
</reference>
<comment type="caution">
    <text evidence="3">The sequence shown here is derived from an EMBL/GenBank/DDBJ whole genome shotgun (WGS) entry which is preliminary data.</text>
</comment>
<keyword evidence="2" id="KW-0812">Transmembrane</keyword>
<keyword evidence="4" id="KW-1185">Reference proteome</keyword>
<feature type="region of interest" description="Disordered" evidence="1">
    <location>
        <begin position="130"/>
        <end position="151"/>
    </location>
</feature>
<keyword evidence="2" id="KW-1133">Transmembrane helix</keyword>
<dbReference type="AlphaFoldDB" id="A0ABD3M2Q4"/>
<sequence length="263" mass="28737">MTASAAFSAPRPLQRRRHFASTSIINDFSGIRDDRHVRLLAMLNDATLTSTTDIFEAVPPSSSSASSYGLTPVPEFEPVLNVEAASSFIIIAVLFTLLQIRVSAISNASQRRSNALIALRNAESMLLSGDGRSSYSNDNYSSTDRDKGEKSNRYLTMVTAAKNEYENALRDEMKLRTIVPGVRIIAPDDPRRNEEERAAAKRFLGWGSEEFGDDADAPAPTISSDNENLRIDSLPSGAKLILVGVASMLLVLLYTLSFDPMAM</sequence>
<accession>A0ABD3M2Q4</accession>
<protein>
    <submittedName>
        <fullName evidence="3">Uncharacterized protein</fullName>
    </submittedName>
</protein>
<feature type="transmembrane region" description="Helical" evidence="2">
    <location>
        <begin position="84"/>
        <end position="102"/>
    </location>
</feature>
<dbReference type="EMBL" id="JALLBG020000236">
    <property type="protein sequence ID" value="KAL3758266.1"/>
    <property type="molecule type" value="Genomic_DNA"/>
</dbReference>
<organism evidence="3 4">
    <name type="scientific">Discostella pseudostelligera</name>
    <dbReference type="NCBI Taxonomy" id="259834"/>
    <lineage>
        <taxon>Eukaryota</taxon>
        <taxon>Sar</taxon>
        <taxon>Stramenopiles</taxon>
        <taxon>Ochrophyta</taxon>
        <taxon>Bacillariophyta</taxon>
        <taxon>Coscinodiscophyceae</taxon>
        <taxon>Thalassiosirophycidae</taxon>
        <taxon>Stephanodiscales</taxon>
        <taxon>Stephanodiscaceae</taxon>
        <taxon>Discostella</taxon>
    </lineage>
</organism>
<dbReference type="Proteomes" id="UP001530293">
    <property type="component" value="Unassembled WGS sequence"/>
</dbReference>
<gene>
    <name evidence="3" type="ORF">ACHAWU_005347</name>
</gene>
<evidence type="ECO:0000313" key="4">
    <source>
        <dbReference type="Proteomes" id="UP001530293"/>
    </source>
</evidence>